<dbReference type="InParanoid" id="A0A0D2JA61"/>
<dbReference type="PATRIC" id="fig|1429043.3.peg.1269"/>
<protein>
    <recommendedName>
        <fullName evidence="4 14">Undecaprenyl-diphosphatase</fullName>
        <ecNumber evidence="3 14">3.6.1.27</ecNumber>
    </recommendedName>
    <alternativeName>
        <fullName evidence="12 14">Bacitracin resistance protein</fullName>
    </alternativeName>
    <alternativeName>
        <fullName evidence="11 14">Undecaprenyl pyrophosphate phosphatase</fullName>
    </alternativeName>
</protein>
<keyword evidence="8 14" id="KW-1133">Transmembrane helix</keyword>
<comment type="caution">
    <text evidence="15">The sequence shown here is derived from an EMBL/GenBank/DDBJ whole genome shotgun (WGS) entry which is preliminary data.</text>
</comment>
<keyword evidence="7 14" id="KW-0378">Hydrolase</keyword>
<dbReference type="GO" id="GO:0071555">
    <property type="term" value="P:cell wall organization"/>
    <property type="evidence" value="ECO:0007669"/>
    <property type="project" value="UniProtKB-KW"/>
</dbReference>
<accession>A0A0D2JA61</accession>
<dbReference type="EMBL" id="AZAC01000005">
    <property type="protein sequence ID" value="KIX15009.1"/>
    <property type="molecule type" value="Genomic_DNA"/>
</dbReference>
<proteinExistence type="inferred from homology"/>
<comment type="catalytic activity">
    <reaction evidence="13 14">
        <text>di-trans,octa-cis-undecaprenyl diphosphate + H2O = di-trans,octa-cis-undecaprenyl phosphate + phosphate + H(+)</text>
        <dbReference type="Rhea" id="RHEA:28094"/>
        <dbReference type="ChEBI" id="CHEBI:15377"/>
        <dbReference type="ChEBI" id="CHEBI:15378"/>
        <dbReference type="ChEBI" id="CHEBI:43474"/>
        <dbReference type="ChEBI" id="CHEBI:58405"/>
        <dbReference type="ChEBI" id="CHEBI:60392"/>
        <dbReference type="EC" id="3.6.1.27"/>
    </reaction>
</comment>
<evidence type="ECO:0000256" key="11">
    <source>
        <dbReference type="ARBA" id="ARBA00032707"/>
    </source>
</evidence>
<evidence type="ECO:0000256" key="9">
    <source>
        <dbReference type="ARBA" id="ARBA00023136"/>
    </source>
</evidence>
<dbReference type="OrthoDB" id="9808289at2"/>
<dbReference type="Proteomes" id="UP000032233">
    <property type="component" value="Unassembled WGS sequence"/>
</dbReference>
<gene>
    <name evidence="14" type="primary">uppP</name>
    <name evidence="15" type="ORF">X474_05985</name>
</gene>
<comment type="miscellaneous">
    <text evidence="14">Bacitracin is thought to be involved in the inhibition of peptidoglycan synthesis by sequestering undecaprenyl diphosphate, thereby reducing the pool of lipid carrier available.</text>
</comment>
<keyword evidence="14" id="KW-0961">Cell wall biogenesis/degradation</keyword>
<dbReference type="GO" id="GO:0005886">
    <property type="term" value="C:plasma membrane"/>
    <property type="evidence" value="ECO:0007669"/>
    <property type="project" value="UniProtKB-SubCell"/>
</dbReference>
<evidence type="ECO:0000256" key="12">
    <source>
        <dbReference type="ARBA" id="ARBA00032932"/>
    </source>
</evidence>
<evidence type="ECO:0000256" key="6">
    <source>
        <dbReference type="ARBA" id="ARBA00022692"/>
    </source>
</evidence>
<feature type="transmembrane region" description="Helical" evidence="14">
    <location>
        <begin position="114"/>
        <end position="133"/>
    </location>
</feature>
<organism evidence="15 16">
    <name type="scientific">Dethiosulfatarculus sandiegensis</name>
    <dbReference type="NCBI Taxonomy" id="1429043"/>
    <lineage>
        <taxon>Bacteria</taxon>
        <taxon>Pseudomonadati</taxon>
        <taxon>Thermodesulfobacteriota</taxon>
        <taxon>Desulfarculia</taxon>
        <taxon>Desulfarculales</taxon>
        <taxon>Desulfarculaceae</taxon>
        <taxon>Dethiosulfatarculus</taxon>
    </lineage>
</organism>
<comment type="subcellular location">
    <subcellularLocation>
        <location evidence="1 14">Cell membrane</location>
        <topology evidence="1 14">Multi-pass membrane protein</topology>
    </subcellularLocation>
</comment>
<sequence>MLDLMDSIWLGLVQGLTEFLPVSSSGHLVLGQKLLGLSEPAILFDVVVHVGTLLAVFACFYKDIWAMIRSLWATDHEAGEGRRLLYLVIVGSVPTALMGFFLKDLFESMFGSLYAVGLALIVTGFLLTATRLAQSGGRSLMQVGAGRALLIGLAQGMAITPGISRSGTTISIGLLLGMDRKLAAHYSFILSIPAIMGALLLELLHLEPGVGIFTPSLMLGGATAAVSGFLALKVLLRVVDRGKLHLFSPYCWALGLAALAWAYFG</sequence>
<dbReference type="AlphaFoldDB" id="A0A0D2JA61"/>
<dbReference type="EC" id="3.6.1.27" evidence="3 14"/>
<feature type="transmembrane region" description="Helical" evidence="14">
    <location>
        <begin position="212"/>
        <end position="232"/>
    </location>
</feature>
<dbReference type="HAMAP" id="MF_01006">
    <property type="entry name" value="Undec_diphosphatase"/>
    <property type="match status" value="1"/>
</dbReference>
<comment type="function">
    <text evidence="14">Catalyzes the dephosphorylation of undecaprenyl diphosphate (UPP). Confers resistance to bacitracin.</text>
</comment>
<comment type="similarity">
    <text evidence="2 14">Belongs to the UppP family.</text>
</comment>
<keyword evidence="9 14" id="KW-0472">Membrane</keyword>
<keyword evidence="16" id="KW-1185">Reference proteome</keyword>
<evidence type="ECO:0000256" key="13">
    <source>
        <dbReference type="ARBA" id="ARBA00047594"/>
    </source>
</evidence>
<evidence type="ECO:0000256" key="8">
    <source>
        <dbReference type="ARBA" id="ARBA00022989"/>
    </source>
</evidence>
<keyword evidence="5 14" id="KW-1003">Cell membrane</keyword>
<dbReference type="PANTHER" id="PTHR30622:SF2">
    <property type="entry name" value="UNDECAPRENYL-DIPHOSPHATASE"/>
    <property type="match status" value="1"/>
</dbReference>
<evidence type="ECO:0000313" key="16">
    <source>
        <dbReference type="Proteomes" id="UP000032233"/>
    </source>
</evidence>
<dbReference type="GO" id="GO:0008360">
    <property type="term" value="P:regulation of cell shape"/>
    <property type="evidence" value="ECO:0007669"/>
    <property type="project" value="UniProtKB-KW"/>
</dbReference>
<feature type="transmembrane region" description="Helical" evidence="14">
    <location>
        <begin position="244"/>
        <end position="264"/>
    </location>
</feature>
<feature type="transmembrane region" description="Helical" evidence="14">
    <location>
        <begin position="84"/>
        <end position="102"/>
    </location>
</feature>
<dbReference type="STRING" id="1429043.X474_05985"/>
<dbReference type="Pfam" id="PF02673">
    <property type="entry name" value="BacA"/>
    <property type="match status" value="1"/>
</dbReference>
<keyword evidence="14" id="KW-0573">Peptidoglycan synthesis</keyword>
<evidence type="ECO:0000313" key="15">
    <source>
        <dbReference type="EMBL" id="KIX15009.1"/>
    </source>
</evidence>
<evidence type="ECO:0000256" key="2">
    <source>
        <dbReference type="ARBA" id="ARBA00010621"/>
    </source>
</evidence>
<dbReference type="GO" id="GO:0009252">
    <property type="term" value="P:peptidoglycan biosynthetic process"/>
    <property type="evidence" value="ECO:0007669"/>
    <property type="project" value="UniProtKB-KW"/>
</dbReference>
<evidence type="ECO:0000256" key="7">
    <source>
        <dbReference type="ARBA" id="ARBA00022801"/>
    </source>
</evidence>
<keyword evidence="14" id="KW-0133">Cell shape</keyword>
<keyword evidence="6 14" id="KW-0812">Transmembrane</keyword>
<feature type="transmembrane region" description="Helical" evidence="14">
    <location>
        <begin position="186"/>
        <end position="206"/>
    </location>
</feature>
<dbReference type="InterPro" id="IPR003824">
    <property type="entry name" value="UppP"/>
</dbReference>
<evidence type="ECO:0000256" key="5">
    <source>
        <dbReference type="ARBA" id="ARBA00022475"/>
    </source>
</evidence>
<evidence type="ECO:0000256" key="10">
    <source>
        <dbReference type="ARBA" id="ARBA00023251"/>
    </source>
</evidence>
<dbReference type="PANTHER" id="PTHR30622">
    <property type="entry name" value="UNDECAPRENYL-DIPHOSPHATASE"/>
    <property type="match status" value="1"/>
</dbReference>
<name>A0A0D2JA61_9BACT</name>
<evidence type="ECO:0000256" key="3">
    <source>
        <dbReference type="ARBA" id="ARBA00012374"/>
    </source>
</evidence>
<dbReference type="FunCoup" id="A0A0D2JA61">
    <property type="interactions" value="352"/>
</dbReference>
<feature type="transmembrane region" description="Helical" evidence="14">
    <location>
        <begin position="41"/>
        <end position="61"/>
    </location>
</feature>
<dbReference type="RefSeq" id="WP_044347313.1">
    <property type="nucleotide sequence ID" value="NZ_AZAC01000005.1"/>
</dbReference>
<dbReference type="GO" id="GO:0046677">
    <property type="term" value="P:response to antibiotic"/>
    <property type="evidence" value="ECO:0007669"/>
    <property type="project" value="UniProtKB-UniRule"/>
</dbReference>
<evidence type="ECO:0000256" key="4">
    <source>
        <dbReference type="ARBA" id="ARBA00021581"/>
    </source>
</evidence>
<reference evidence="15 16" key="1">
    <citation type="submission" date="2013-11" db="EMBL/GenBank/DDBJ databases">
        <title>Metagenomic analysis of a methanogenic consortium involved in long chain n-alkane degradation.</title>
        <authorList>
            <person name="Davidova I.A."/>
            <person name="Callaghan A.V."/>
            <person name="Wawrik B."/>
            <person name="Pruitt S."/>
            <person name="Marks C."/>
            <person name="Duncan K.E."/>
            <person name="Suflita J.M."/>
        </authorList>
    </citation>
    <scope>NUCLEOTIDE SEQUENCE [LARGE SCALE GENOMIC DNA]</scope>
    <source>
        <strain evidence="15 16">SPR</strain>
    </source>
</reference>
<evidence type="ECO:0000256" key="14">
    <source>
        <dbReference type="HAMAP-Rule" id="MF_01006"/>
    </source>
</evidence>
<dbReference type="GO" id="GO:0050380">
    <property type="term" value="F:undecaprenyl-diphosphatase activity"/>
    <property type="evidence" value="ECO:0007669"/>
    <property type="project" value="UniProtKB-UniRule"/>
</dbReference>
<keyword evidence="10 14" id="KW-0046">Antibiotic resistance</keyword>
<evidence type="ECO:0000256" key="1">
    <source>
        <dbReference type="ARBA" id="ARBA00004651"/>
    </source>
</evidence>